<keyword evidence="1" id="KW-1133">Transmembrane helix</keyword>
<dbReference type="InterPro" id="IPR029787">
    <property type="entry name" value="Nucleotide_cyclase"/>
</dbReference>
<dbReference type="SUPFAM" id="SSF55781">
    <property type="entry name" value="GAF domain-like"/>
    <property type="match status" value="1"/>
</dbReference>
<dbReference type="GO" id="GO:0005886">
    <property type="term" value="C:plasma membrane"/>
    <property type="evidence" value="ECO:0007669"/>
    <property type="project" value="TreeGrafter"/>
</dbReference>
<gene>
    <name evidence="4" type="ORF">MNBD_NITROSPIRAE03-109</name>
</gene>
<dbReference type="InterPro" id="IPR043128">
    <property type="entry name" value="Rev_trsase/Diguanyl_cyclase"/>
</dbReference>
<evidence type="ECO:0000256" key="1">
    <source>
        <dbReference type="SAM" id="Phobius"/>
    </source>
</evidence>
<organism evidence="4">
    <name type="scientific">hydrothermal vent metagenome</name>
    <dbReference type="NCBI Taxonomy" id="652676"/>
    <lineage>
        <taxon>unclassified sequences</taxon>
        <taxon>metagenomes</taxon>
        <taxon>ecological metagenomes</taxon>
    </lineage>
</organism>
<dbReference type="InterPro" id="IPR050469">
    <property type="entry name" value="Diguanylate_Cyclase"/>
</dbReference>
<evidence type="ECO:0000259" key="2">
    <source>
        <dbReference type="PROSITE" id="PS50885"/>
    </source>
</evidence>
<dbReference type="SMART" id="SM00267">
    <property type="entry name" value="GGDEF"/>
    <property type="match status" value="1"/>
</dbReference>
<dbReference type="GO" id="GO:1902201">
    <property type="term" value="P:negative regulation of bacterial-type flagellum-dependent cell motility"/>
    <property type="evidence" value="ECO:0007669"/>
    <property type="project" value="TreeGrafter"/>
</dbReference>
<dbReference type="Gene3D" id="6.10.340.10">
    <property type="match status" value="1"/>
</dbReference>
<name>A0A3B1CVL3_9ZZZZ</name>
<dbReference type="EMBL" id="UOGI01000076">
    <property type="protein sequence ID" value="VAX30551.1"/>
    <property type="molecule type" value="Genomic_DNA"/>
</dbReference>
<dbReference type="AlphaFoldDB" id="A0A3B1CVL3"/>
<dbReference type="Gene3D" id="3.30.450.40">
    <property type="match status" value="1"/>
</dbReference>
<keyword evidence="1" id="KW-0472">Membrane</keyword>
<dbReference type="InterPro" id="IPR003660">
    <property type="entry name" value="HAMP_dom"/>
</dbReference>
<dbReference type="FunFam" id="3.30.70.270:FF:000001">
    <property type="entry name" value="Diguanylate cyclase domain protein"/>
    <property type="match status" value="1"/>
</dbReference>
<sequence length="448" mass="50925">MKIKREFDRLTLLIILLFSVIPLLSIITHNNFIILASFILVILVMIFIRKTVNAKLIQPILDISHMSYLMSRGKLDTEIFVASNDELSDLAGNINLLAGSLREKIKVLEKSIQREQRVVRELAILNEFIGYVSSELNFEAILRKLIEKTRDLMKSEAGVIILFQPDRTKAFLSTNELIDEQFIKEMLSVDSGGLARIIAEQKPIRSNNISIFLPNGSEIRNFIALSLHSTTDLQCLLIMLNRDAGFSQEDEDSFLNFAFQAFQTISLQSELAKLATTDGLTGLYNHRVFQDRLSEEILRAERYKSKLFLLIIDIDLFKSFNDTYGHQTGDDVLKTMAGIIKESIRKVDFAARYGGEEFVLILPETDCGHTYKVAERIRKAVMDYPFRLKDGTKAGITVSVGVACFPEDSAEKEDLIGKADKALYYAKDLGRNRAWLYRDIGESEEIRK</sequence>
<dbReference type="PROSITE" id="PS50885">
    <property type="entry name" value="HAMP"/>
    <property type="match status" value="1"/>
</dbReference>
<accession>A0A3B1CVL3</accession>
<dbReference type="GO" id="GO:0052621">
    <property type="term" value="F:diguanylate cyclase activity"/>
    <property type="evidence" value="ECO:0007669"/>
    <property type="project" value="TreeGrafter"/>
</dbReference>
<proteinExistence type="predicted"/>
<dbReference type="CDD" id="cd06225">
    <property type="entry name" value="HAMP"/>
    <property type="match status" value="1"/>
</dbReference>
<dbReference type="NCBIfam" id="TIGR00254">
    <property type="entry name" value="GGDEF"/>
    <property type="match status" value="1"/>
</dbReference>
<protein>
    <submittedName>
        <fullName evidence="4">Pole remodelling regulatory diguanylate cyclase</fullName>
    </submittedName>
</protein>
<dbReference type="PANTHER" id="PTHR45138">
    <property type="entry name" value="REGULATORY COMPONENTS OF SENSORY TRANSDUCTION SYSTEM"/>
    <property type="match status" value="1"/>
</dbReference>
<feature type="domain" description="HAMP" evidence="2">
    <location>
        <begin position="54"/>
        <end position="106"/>
    </location>
</feature>
<dbReference type="CDD" id="cd01949">
    <property type="entry name" value="GGDEF"/>
    <property type="match status" value="1"/>
</dbReference>
<keyword evidence="1" id="KW-0812">Transmembrane</keyword>
<dbReference type="Pfam" id="PF00990">
    <property type="entry name" value="GGDEF"/>
    <property type="match status" value="1"/>
</dbReference>
<dbReference type="PROSITE" id="PS50887">
    <property type="entry name" value="GGDEF"/>
    <property type="match status" value="1"/>
</dbReference>
<reference evidence="4" key="1">
    <citation type="submission" date="2018-06" db="EMBL/GenBank/DDBJ databases">
        <authorList>
            <person name="Zhirakovskaya E."/>
        </authorList>
    </citation>
    <scope>NUCLEOTIDE SEQUENCE</scope>
</reference>
<dbReference type="Gene3D" id="3.30.70.270">
    <property type="match status" value="1"/>
</dbReference>
<dbReference type="SMART" id="SM00304">
    <property type="entry name" value="HAMP"/>
    <property type="match status" value="1"/>
</dbReference>
<dbReference type="InterPro" id="IPR029016">
    <property type="entry name" value="GAF-like_dom_sf"/>
</dbReference>
<dbReference type="SUPFAM" id="SSF55073">
    <property type="entry name" value="Nucleotide cyclase"/>
    <property type="match status" value="1"/>
</dbReference>
<dbReference type="SUPFAM" id="SSF158472">
    <property type="entry name" value="HAMP domain-like"/>
    <property type="match status" value="1"/>
</dbReference>
<dbReference type="InterPro" id="IPR000160">
    <property type="entry name" value="GGDEF_dom"/>
</dbReference>
<feature type="domain" description="GGDEF" evidence="3">
    <location>
        <begin position="305"/>
        <end position="439"/>
    </location>
</feature>
<evidence type="ECO:0000313" key="4">
    <source>
        <dbReference type="EMBL" id="VAX30551.1"/>
    </source>
</evidence>
<evidence type="ECO:0000259" key="3">
    <source>
        <dbReference type="PROSITE" id="PS50887"/>
    </source>
</evidence>
<dbReference type="PANTHER" id="PTHR45138:SF9">
    <property type="entry name" value="DIGUANYLATE CYCLASE DGCM-RELATED"/>
    <property type="match status" value="1"/>
</dbReference>
<feature type="transmembrane region" description="Helical" evidence="1">
    <location>
        <begin position="7"/>
        <end position="26"/>
    </location>
</feature>
<dbReference type="GO" id="GO:0007165">
    <property type="term" value="P:signal transduction"/>
    <property type="evidence" value="ECO:0007669"/>
    <property type="project" value="InterPro"/>
</dbReference>
<dbReference type="GO" id="GO:0043709">
    <property type="term" value="P:cell adhesion involved in single-species biofilm formation"/>
    <property type="evidence" value="ECO:0007669"/>
    <property type="project" value="TreeGrafter"/>
</dbReference>